<evidence type="ECO:0000313" key="2">
    <source>
        <dbReference type="EMBL" id="MFC7221270.1"/>
    </source>
</evidence>
<accession>A0ABW2GKY3</accession>
<organism evidence="2 3">
    <name type="scientific">Streptomyces polyrhachis</name>
    <dbReference type="NCBI Taxonomy" id="1282885"/>
    <lineage>
        <taxon>Bacteria</taxon>
        <taxon>Bacillati</taxon>
        <taxon>Actinomycetota</taxon>
        <taxon>Actinomycetes</taxon>
        <taxon>Kitasatosporales</taxon>
        <taxon>Streptomycetaceae</taxon>
        <taxon>Streptomyces</taxon>
    </lineage>
</organism>
<sequence length="51" mass="5422">MVEPSTHSTSPPPPPAAEPHTGNLPIALLDEAKATDRPPGVSDLEHLDQWT</sequence>
<feature type="region of interest" description="Disordered" evidence="1">
    <location>
        <begin position="1"/>
        <end position="51"/>
    </location>
</feature>
<protein>
    <submittedName>
        <fullName evidence="2">Uncharacterized protein</fullName>
    </submittedName>
</protein>
<keyword evidence="3" id="KW-1185">Reference proteome</keyword>
<reference evidence="3" key="1">
    <citation type="journal article" date="2019" name="Int. J. Syst. Evol. Microbiol.">
        <title>The Global Catalogue of Microorganisms (GCM) 10K type strain sequencing project: providing services to taxonomists for standard genome sequencing and annotation.</title>
        <authorList>
            <consortium name="The Broad Institute Genomics Platform"/>
            <consortium name="The Broad Institute Genome Sequencing Center for Infectious Disease"/>
            <person name="Wu L."/>
            <person name="Ma J."/>
        </authorList>
    </citation>
    <scope>NUCLEOTIDE SEQUENCE [LARGE SCALE GENOMIC DNA]</scope>
    <source>
        <strain evidence="3">CGMCC 1.13681</strain>
    </source>
</reference>
<gene>
    <name evidence="2" type="ORF">ACFQLX_24355</name>
</gene>
<dbReference type="Proteomes" id="UP001596413">
    <property type="component" value="Unassembled WGS sequence"/>
</dbReference>
<comment type="caution">
    <text evidence="2">The sequence shown here is derived from an EMBL/GenBank/DDBJ whole genome shotgun (WGS) entry which is preliminary data.</text>
</comment>
<evidence type="ECO:0000256" key="1">
    <source>
        <dbReference type="SAM" id="MobiDB-lite"/>
    </source>
</evidence>
<dbReference type="RefSeq" id="WP_386418515.1">
    <property type="nucleotide sequence ID" value="NZ_JBHSZO010000057.1"/>
</dbReference>
<evidence type="ECO:0000313" key="3">
    <source>
        <dbReference type="Proteomes" id="UP001596413"/>
    </source>
</evidence>
<dbReference type="EMBL" id="JBHSZO010000057">
    <property type="protein sequence ID" value="MFC7221270.1"/>
    <property type="molecule type" value="Genomic_DNA"/>
</dbReference>
<name>A0ABW2GKY3_9ACTN</name>
<proteinExistence type="predicted"/>